<protein>
    <submittedName>
        <fullName evidence="1">Uncharacterized protein</fullName>
    </submittedName>
</protein>
<reference evidence="1 2" key="1">
    <citation type="submission" date="2019-05" db="EMBL/GenBank/DDBJ databases">
        <title>Another draft genome of Portunus trituberculatus and its Hox gene families provides insights of decapod evolution.</title>
        <authorList>
            <person name="Jeong J.-H."/>
            <person name="Song I."/>
            <person name="Kim S."/>
            <person name="Choi T."/>
            <person name="Kim D."/>
            <person name="Ryu S."/>
            <person name="Kim W."/>
        </authorList>
    </citation>
    <scope>NUCLEOTIDE SEQUENCE [LARGE SCALE GENOMIC DNA]</scope>
    <source>
        <tissue evidence="1">Muscle</tissue>
    </source>
</reference>
<accession>A0A5B7JKY2</accession>
<dbReference type="EMBL" id="VSRR010109694">
    <property type="protein sequence ID" value="MPC97380.1"/>
    <property type="molecule type" value="Genomic_DNA"/>
</dbReference>
<evidence type="ECO:0000313" key="1">
    <source>
        <dbReference type="EMBL" id="MPC97380.1"/>
    </source>
</evidence>
<sequence length="60" mass="6636">MGYSGIPTLADIQADLVISEDDVSEEHYTPPVLHTYLTSTSIATSCHLHCSWLVSTYHTQ</sequence>
<name>A0A5B7JKY2_PORTR</name>
<gene>
    <name evidence="1" type="ORF">E2C01_092693</name>
</gene>
<dbReference type="AlphaFoldDB" id="A0A5B7JKY2"/>
<proteinExistence type="predicted"/>
<dbReference type="Proteomes" id="UP000324222">
    <property type="component" value="Unassembled WGS sequence"/>
</dbReference>
<organism evidence="1 2">
    <name type="scientific">Portunus trituberculatus</name>
    <name type="common">Swimming crab</name>
    <name type="synonym">Neptunus trituberculatus</name>
    <dbReference type="NCBI Taxonomy" id="210409"/>
    <lineage>
        <taxon>Eukaryota</taxon>
        <taxon>Metazoa</taxon>
        <taxon>Ecdysozoa</taxon>
        <taxon>Arthropoda</taxon>
        <taxon>Crustacea</taxon>
        <taxon>Multicrustacea</taxon>
        <taxon>Malacostraca</taxon>
        <taxon>Eumalacostraca</taxon>
        <taxon>Eucarida</taxon>
        <taxon>Decapoda</taxon>
        <taxon>Pleocyemata</taxon>
        <taxon>Brachyura</taxon>
        <taxon>Eubrachyura</taxon>
        <taxon>Portunoidea</taxon>
        <taxon>Portunidae</taxon>
        <taxon>Portuninae</taxon>
        <taxon>Portunus</taxon>
    </lineage>
</organism>
<comment type="caution">
    <text evidence="1">The sequence shown here is derived from an EMBL/GenBank/DDBJ whole genome shotgun (WGS) entry which is preliminary data.</text>
</comment>
<evidence type="ECO:0000313" key="2">
    <source>
        <dbReference type="Proteomes" id="UP000324222"/>
    </source>
</evidence>
<keyword evidence="2" id="KW-1185">Reference proteome</keyword>